<evidence type="ECO:0000313" key="2">
    <source>
        <dbReference type="EMBL" id="KAF6073436.1"/>
    </source>
</evidence>
<comment type="caution">
    <text evidence="2">The sequence shown here is derived from an EMBL/GenBank/DDBJ whole genome shotgun (WGS) entry which is preliminary data.</text>
</comment>
<evidence type="ECO:0000313" key="3">
    <source>
        <dbReference type="Proteomes" id="UP000664940"/>
    </source>
</evidence>
<accession>A0A834DAY8</accession>
<gene>
    <name evidence="2" type="ORF">HJG60_009560</name>
</gene>
<protein>
    <submittedName>
        <fullName evidence="2">Uncharacterized protein</fullName>
    </submittedName>
</protein>
<dbReference type="EMBL" id="JABVXQ010000016">
    <property type="protein sequence ID" value="KAF6073436.1"/>
    <property type="molecule type" value="Genomic_DNA"/>
</dbReference>
<proteinExistence type="predicted"/>
<evidence type="ECO:0000256" key="1">
    <source>
        <dbReference type="SAM" id="MobiDB-lite"/>
    </source>
</evidence>
<dbReference type="AlphaFoldDB" id="A0A834DAY8"/>
<reference evidence="2 3" key="1">
    <citation type="journal article" date="2020" name="Nature">
        <title>Six reference-quality genomes reveal evolution of bat adaptations.</title>
        <authorList>
            <person name="Jebb D."/>
            <person name="Huang Z."/>
            <person name="Pippel M."/>
            <person name="Hughes G.M."/>
            <person name="Lavrichenko K."/>
            <person name="Devanna P."/>
            <person name="Winkler S."/>
            <person name="Jermiin L.S."/>
            <person name="Skirmuntt E.C."/>
            <person name="Katzourakis A."/>
            <person name="Burkitt-Gray L."/>
            <person name="Ray D.A."/>
            <person name="Sullivan K.A.M."/>
            <person name="Roscito J.G."/>
            <person name="Kirilenko B.M."/>
            <person name="Davalos L.M."/>
            <person name="Corthals A.P."/>
            <person name="Power M.L."/>
            <person name="Jones G."/>
            <person name="Ransome R.D."/>
            <person name="Dechmann D.K.N."/>
            <person name="Locatelli A.G."/>
            <person name="Puechmaille S.J."/>
            <person name="Fedrigo O."/>
            <person name="Jarvis E.D."/>
            <person name="Hiller M."/>
            <person name="Vernes S.C."/>
            <person name="Myers E.W."/>
            <person name="Teeling E.C."/>
        </authorList>
    </citation>
    <scope>NUCLEOTIDE SEQUENCE [LARGE SCALE GENOMIC DNA]</scope>
    <source>
        <strain evidence="2">Bat1K_MPI-CBG_1</strain>
    </source>
</reference>
<feature type="region of interest" description="Disordered" evidence="1">
    <location>
        <begin position="77"/>
        <end position="133"/>
    </location>
</feature>
<organism evidence="2 3">
    <name type="scientific">Phyllostomus discolor</name>
    <name type="common">pale spear-nosed bat</name>
    <dbReference type="NCBI Taxonomy" id="89673"/>
    <lineage>
        <taxon>Eukaryota</taxon>
        <taxon>Metazoa</taxon>
        <taxon>Chordata</taxon>
        <taxon>Craniata</taxon>
        <taxon>Vertebrata</taxon>
        <taxon>Euteleostomi</taxon>
        <taxon>Mammalia</taxon>
        <taxon>Eutheria</taxon>
        <taxon>Laurasiatheria</taxon>
        <taxon>Chiroptera</taxon>
        <taxon>Yangochiroptera</taxon>
        <taxon>Phyllostomidae</taxon>
        <taxon>Phyllostominae</taxon>
        <taxon>Phyllostomus</taxon>
    </lineage>
</organism>
<sequence length="133" mass="14137">MWISEVSSMTSLERSFQKVRLAFRRQKSADPSLWPQPSATPFTGICRGVCPGHGSSPSLTWALPAVESPPCTVRSLGPSAQGIKADPKGGTCRHTQRWREAACPPVSVAGDTSREMGGAQTVDQPFQCPASPG</sequence>
<dbReference type="Proteomes" id="UP000664940">
    <property type="component" value="Unassembled WGS sequence"/>
</dbReference>
<name>A0A834DAY8_9CHIR</name>